<keyword evidence="3" id="KW-1185">Reference proteome</keyword>
<evidence type="ECO:0000313" key="2">
    <source>
        <dbReference type="EMBL" id="CAA7389049.1"/>
    </source>
</evidence>
<evidence type="ECO:0000313" key="3">
    <source>
        <dbReference type="Proteomes" id="UP000663760"/>
    </source>
</evidence>
<sequence length="120" mass="13149">MNADENRNAPFHIHPLDRELTSHIHSHQVSQNFTFTEKPFTVSSLVRGSFLSNASSKSGGWVFLGMIPGSLLDVRKRKIKSCILQNAKQKATDGPAIRSADMSSDATSGPNISFPPQKNL</sequence>
<name>A0A7I8K006_SPIIN</name>
<protein>
    <submittedName>
        <fullName evidence="2">Uncharacterized protein</fullName>
    </submittedName>
</protein>
<dbReference type="AlphaFoldDB" id="A0A7I8K006"/>
<dbReference type="Proteomes" id="UP000663760">
    <property type="component" value="Chromosome 1"/>
</dbReference>
<dbReference type="EMBL" id="LR746264">
    <property type="protein sequence ID" value="CAA7389049.1"/>
    <property type="molecule type" value="Genomic_DNA"/>
</dbReference>
<organism evidence="2 3">
    <name type="scientific">Spirodela intermedia</name>
    <name type="common">Intermediate duckweed</name>
    <dbReference type="NCBI Taxonomy" id="51605"/>
    <lineage>
        <taxon>Eukaryota</taxon>
        <taxon>Viridiplantae</taxon>
        <taxon>Streptophyta</taxon>
        <taxon>Embryophyta</taxon>
        <taxon>Tracheophyta</taxon>
        <taxon>Spermatophyta</taxon>
        <taxon>Magnoliopsida</taxon>
        <taxon>Liliopsida</taxon>
        <taxon>Araceae</taxon>
        <taxon>Lemnoideae</taxon>
        <taxon>Spirodela</taxon>
    </lineage>
</organism>
<accession>A0A7I8K006</accession>
<feature type="region of interest" description="Disordered" evidence="1">
    <location>
        <begin position="86"/>
        <end position="120"/>
    </location>
</feature>
<gene>
    <name evidence="2" type="ORF">SI8410_01001156</name>
</gene>
<evidence type="ECO:0000256" key="1">
    <source>
        <dbReference type="SAM" id="MobiDB-lite"/>
    </source>
</evidence>
<feature type="compositionally biased region" description="Polar residues" evidence="1">
    <location>
        <begin position="101"/>
        <end position="120"/>
    </location>
</feature>
<reference evidence="2" key="1">
    <citation type="submission" date="2020-02" db="EMBL/GenBank/DDBJ databases">
        <authorList>
            <person name="Scholz U."/>
            <person name="Mascher M."/>
            <person name="Fiebig A."/>
        </authorList>
    </citation>
    <scope>NUCLEOTIDE SEQUENCE</scope>
</reference>
<proteinExistence type="predicted"/>